<gene>
    <name evidence="4" type="ORF">GCM10010124_27530</name>
</gene>
<sequence>MTVRLEPMTPAAFDAYAARASLAYGDELAAAGVLPPAEAREKAGTDFSSLLPQGLDTPGHDLWTAYADDEVVGLLWIWQTPESTGPYLHVCDIEVVPGRRGQGYGRALMEAAERVARERGAASIGLQVFGNNAVARALYDSLGYAVVRAQMKKQL</sequence>
<evidence type="ECO:0000313" key="4">
    <source>
        <dbReference type="EMBL" id="GGK33289.1"/>
    </source>
</evidence>
<dbReference type="PANTHER" id="PTHR43877">
    <property type="entry name" value="AMINOALKYLPHOSPHONATE N-ACETYLTRANSFERASE-RELATED-RELATED"/>
    <property type="match status" value="1"/>
</dbReference>
<dbReference type="InterPro" id="IPR016181">
    <property type="entry name" value="Acyl_CoA_acyltransferase"/>
</dbReference>
<organism evidence="4 5">
    <name type="scientific">Pilimelia terevasa</name>
    <dbReference type="NCBI Taxonomy" id="53372"/>
    <lineage>
        <taxon>Bacteria</taxon>
        <taxon>Bacillati</taxon>
        <taxon>Actinomycetota</taxon>
        <taxon>Actinomycetes</taxon>
        <taxon>Micromonosporales</taxon>
        <taxon>Micromonosporaceae</taxon>
        <taxon>Pilimelia</taxon>
    </lineage>
</organism>
<proteinExistence type="predicted"/>
<dbReference type="PROSITE" id="PS51186">
    <property type="entry name" value="GNAT"/>
    <property type="match status" value="1"/>
</dbReference>
<dbReference type="GO" id="GO:0016747">
    <property type="term" value="F:acyltransferase activity, transferring groups other than amino-acyl groups"/>
    <property type="evidence" value="ECO:0007669"/>
    <property type="project" value="InterPro"/>
</dbReference>
<dbReference type="AlphaFoldDB" id="A0A8J3BRD3"/>
<keyword evidence="5" id="KW-1185">Reference proteome</keyword>
<reference evidence="4" key="1">
    <citation type="journal article" date="2014" name="Int. J. Syst. Evol. Microbiol.">
        <title>Complete genome sequence of Corynebacterium casei LMG S-19264T (=DSM 44701T), isolated from a smear-ripened cheese.</title>
        <authorList>
            <consortium name="US DOE Joint Genome Institute (JGI-PGF)"/>
            <person name="Walter F."/>
            <person name="Albersmeier A."/>
            <person name="Kalinowski J."/>
            <person name="Ruckert C."/>
        </authorList>
    </citation>
    <scope>NUCLEOTIDE SEQUENCE</scope>
    <source>
        <strain evidence="4">JCM 3091</strain>
    </source>
</reference>
<evidence type="ECO:0000313" key="5">
    <source>
        <dbReference type="Proteomes" id="UP000662200"/>
    </source>
</evidence>
<comment type="caution">
    <text evidence="4">The sequence shown here is derived from an EMBL/GenBank/DDBJ whole genome shotgun (WGS) entry which is preliminary data.</text>
</comment>
<dbReference type="Pfam" id="PF00583">
    <property type="entry name" value="Acetyltransf_1"/>
    <property type="match status" value="1"/>
</dbReference>
<keyword evidence="2" id="KW-0012">Acyltransferase</keyword>
<dbReference type="PANTHER" id="PTHR43877:SF2">
    <property type="entry name" value="AMINOALKYLPHOSPHONATE N-ACETYLTRANSFERASE-RELATED"/>
    <property type="match status" value="1"/>
</dbReference>
<dbReference type="Proteomes" id="UP000662200">
    <property type="component" value="Unassembled WGS sequence"/>
</dbReference>
<evidence type="ECO:0000256" key="2">
    <source>
        <dbReference type="ARBA" id="ARBA00023315"/>
    </source>
</evidence>
<dbReference type="RefSeq" id="WP_189114689.1">
    <property type="nucleotide sequence ID" value="NZ_BMQC01000008.1"/>
</dbReference>
<dbReference type="InterPro" id="IPR000182">
    <property type="entry name" value="GNAT_dom"/>
</dbReference>
<reference evidence="4" key="2">
    <citation type="submission" date="2020-09" db="EMBL/GenBank/DDBJ databases">
        <authorList>
            <person name="Sun Q."/>
            <person name="Ohkuma M."/>
        </authorList>
    </citation>
    <scope>NUCLEOTIDE SEQUENCE</scope>
    <source>
        <strain evidence="4">JCM 3091</strain>
    </source>
</reference>
<evidence type="ECO:0000259" key="3">
    <source>
        <dbReference type="PROSITE" id="PS51186"/>
    </source>
</evidence>
<protein>
    <recommendedName>
        <fullName evidence="3">N-acetyltransferase domain-containing protein</fullName>
    </recommendedName>
</protein>
<name>A0A8J3BRD3_9ACTN</name>
<keyword evidence="1" id="KW-0808">Transferase</keyword>
<dbReference type="InterPro" id="IPR050832">
    <property type="entry name" value="Bact_Acetyltransf"/>
</dbReference>
<accession>A0A8J3BRD3</accession>
<evidence type="ECO:0000256" key="1">
    <source>
        <dbReference type="ARBA" id="ARBA00022679"/>
    </source>
</evidence>
<dbReference type="Gene3D" id="3.40.630.30">
    <property type="match status" value="1"/>
</dbReference>
<dbReference type="SUPFAM" id="SSF55729">
    <property type="entry name" value="Acyl-CoA N-acyltransferases (Nat)"/>
    <property type="match status" value="1"/>
</dbReference>
<feature type="domain" description="N-acetyltransferase" evidence="3">
    <location>
        <begin position="3"/>
        <end position="155"/>
    </location>
</feature>
<dbReference type="EMBL" id="BMQC01000008">
    <property type="protein sequence ID" value="GGK33289.1"/>
    <property type="molecule type" value="Genomic_DNA"/>
</dbReference>
<dbReference type="CDD" id="cd04301">
    <property type="entry name" value="NAT_SF"/>
    <property type="match status" value="1"/>
</dbReference>